<organism evidence="2 3">
    <name type="scientific">Blastococcus mobilis</name>
    <dbReference type="NCBI Taxonomy" id="1938746"/>
    <lineage>
        <taxon>Bacteria</taxon>
        <taxon>Bacillati</taxon>
        <taxon>Actinomycetota</taxon>
        <taxon>Actinomycetes</taxon>
        <taxon>Geodermatophilales</taxon>
        <taxon>Geodermatophilaceae</taxon>
        <taxon>Blastococcus</taxon>
    </lineage>
</organism>
<dbReference type="RefSeq" id="WP_217899131.1">
    <property type="nucleotide sequence ID" value="NZ_FZNO01000002.1"/>
</dbReference>
<feature type="region of interest" description="Disordered" evidence="1">
    <location>
        <begin position="1"/>
        <end position="39"/>
    </location>
</feature>
<gene>
    <name evidence="2" type="ORF">SAMN06272737_10248</name>
</gene>
<evidence type="ECO:0000256" key="1">
    <source>
        <dbReference type="SAM" id="MobiDB-lite"/>
    </source>
</evidence>
<proteinExistence type="predicted"/>
<dbReference type="Proteomes" id="UP000198403">
    <property type="component" value="Unassembled WGS sequence"/>
</dbReference>
<evidence type="ECO:0000313" key="3">
    <source>
        <dbReference type="Proteomes" id="UP000198403"/>
    </source>
</evidence>
<accession>A0A238V534</accession>
<keyword evidence="3" id="KW-1185">Reference proteome</keyword>
<feature type="compositionally biased region" description="Polar residues" evidence="1">
    <location>
        <begin position="1"/>
        <end position="15"/>
    </location>
</feature>
<sequence>MSSTRDSTGSAQNPITREPDARGPIPEARTPTAAGPTVGSDPLAELAAFPLVEALFGRRSRRFALGDEIPDGPLAYRSRHEPVPLNELERLLVLSAMGGTTGWHYSITRNARYAPHAANYAGGAAGRTFPSAAGFHTAELFFTDDSGVYFFPTRDAGALVDPAVEDVTAELMVERHASRLRRLSGTRLHLPAEEPYLEGHNTWCVNVPGSLLVIPVADIAQHMLAILCFFAQNGYAIFDDVNGREIPGLDEFRDLVDVDAPFPLTFSEQYALTEATAELATSCYAGVLMLQGLGLGGWMFDGIDRFSMLGASGNPDVPGLGFRYDTDDRWAVPNPTGLPGVFEAFCPPHHADMTAAVEAFAERKFGEGGPFNPRTPGPWTDSPGFRGSAQVHDERFKACVALQAQYVLDTFGKFPGTVPTLFILNYVQAHHLDLEFYDRFFAPGAYLRTHAEHMERWHS</sequence>
<protein>
    <submittedName>
        <fullName evidence="2">Uncharacterized protein</fullName>
    </submittedName>
</protein>
<dbReference type="AlphaFoldDB" id="A0A238V534"/>
<name>A0A238V534_9ACTN</name>
<evidence type="ECO:0000313" key="2">
    <source>
        <dbReference type="EMBL" id="SNR29366.1"/>
    </source>
</evidence>
<dbReference type="EMBL" id="FZNO01000002">
    <property type="protein sequence ID" value="SNR29366.1"/>
    <property type="molecule type" value="Genomic_DNA"/>
</dbReference>
<reference evidence="2 3" key="1">
    <citation type="submission" date="2017-06" db="EMBL/GenBank/DDBJ databases">
        <authorList>
            <person name="Kim H.J."/>
            <person name="Triplett B.A."/>
        </authorList>
    </citation>
    <scope>NUCLEOTIDE SEQUENCE [LARGE SCALE GENOMIC DNA]</scope>
    <source>
        <strain evidence="2 3">DSM 44272</strain>
    </source>
</reference>